<accession>A0A840P0Z2</accession>
<dbReference type="EMBL" id="JACHIM010000004">
    <property type="protein sequence ID" value="MBB5073957.1"/>
    <property type="molecule type" value="Genomic_DNA"/>
</dbReference>
<evidence type="ECO:0000313" key="3">
    <source>
        <dbReference type="Proteomes" id="UP000561417"/>
    </source>
</evidence>
<proteinExistence type="predicted"/>
<evidence type="ECO:0000256" key="1">
    <source>
        <dbReference type="SAM" id="MobiDB-lite"/>
    </source>
</evidence>
<dbReference type="NCBIfam" id="NF033894">
    <property type="entry name" value="Eex_IncN"/>
    <property type="match status" value="1"/>
</dbReference>
<feature type="region of interest" description="Disordered" evidence="1">
    <location>
        <begin position="62"/>
        <end position="88"/>
    </location>
</feature>
<evidence type="ECO:0000313" key="2">
    <source>
        <dbReference type="EMBL" id="MBB5073957.1"/>
    </source>
</evidence>
<dbReference type="InterPro" id="IPR047937">
    <property type="entry name" value="Eex_IncN-like"/>
</dbReference>
<organism evidence="2 3">
    <name type="scientific">Bartonella callosciuri</name>
    <dbReference type="NCBI Taxonomy" id="686223"/>
    <lineage>
        <taxon>Bacteria</taxon>
        <taxon>Pseudomonadati</taxon>
        <taxon>Pseudomonadota</taxon>
        <taxon>Alphaproteobacteria</taxon>
        <taxon>Hyphomicrobiales</taxon>
        <taxon>Bartonellaceae</taxon>
        <taxon>Bartonella</taxon>
    </lineage>
</organism>
<evidence type="ECO:0008006" key="4">
    <source>
        <dbReference type="Google" id="ProtNLM"/>
    </source>
</evidence>
<name>A0A840P0Z2_9HYPH</name>
<feature type="compositionally biased region" description="Basic and acidic residues" evidence="1">
    <location>
        <begin position="67"/>
        <end position="88"/>
    </location>
</feature>
<dbReference type="RefSeq" id="WP_183228948.1">
    <property type="nucleotide sequence ID" value="NZ_JACHIM010000004.1"/>
</dbReference>
<dbReference type="PROSITE" id="PS51257">
    <property type="entry name" value="PROKAR_LIPOPROTEIN"/>
    <property type="match status" value="1"/>
</dbReference>
<protein>
    <recommendedName>
        <fullName evidence="4">EexN family lipoprotein</fullName>
    </recommendedName>
</protein>
<sequence length="88" mass="9926">MNKILITTLLLCTGLLVVGCQEKTYSVEDFKKDQKLLDEWRKKCESSDASVSSSQNCQNAQTAAHELTLEDSNKKLNESDEKAPEFKE</sequence>
<dbReference type="AlphaFoldDB" id="A0A840P0Z2"/>
<keyword evidence="3" id="KW-1185">Reference proteome</keyword>
<gene>
    <name evidence="2" type="ORF">HNQ69_001090</name>
</gene>
<dbReference type="Proteomes" id="UP000561417">
    <property type="component" value="Unassembled WGS sequence"/>
</dbReference>
<comment type="caution">
    <text evidence="2">The sequence shown here is derived from an EMBL/GenBank/DDBJ whole genome shotgun (WGS) entry which is preliminary data.</text>
</comment>
<reference evidence="2 3" key="1">
    <citation type="submission" date="2020-08" db="EMBL/GenBank/DDBJ databases">
        <title>Genomic Encyclopedia of Type Strains, Phase IV (KMG-IV): sequencing the most valuable type-strain genomes for metagenomic binning, comparative biology and taxonomic classification.</title>
        <authorList>
            <person name="Goeker M."/>
        </authorList>
    </citation>
    <scope>NUCLEOTIDE SEQUENCE [LARGE SCALE GENOMIC DNA]</scope>
    <source>
        <strain evidence="2 3">DSM 28538</strain>
    </source>
</reference>